<evidence type="ECO:0000313" key="1">
    <source>
        <dbReference type="EMBL" id="GAI71133.1"/>
    </source>
</evidence>
<comment type="caution">
    <text evidence="1">The sequence shown here is derived from an EMBL/GenBank/DDBJ whole genome shotgun (WGS) entry which is preliminary data.</text>
</comment>
<reference evidence="1" key="1">
    <citation type="journal article" date="2014" name="Front. Microbiol.">
        <title>High frequency of phylogenetically diverse reductive dehalogenase-homologous genes in deep subseafloor sedimentary metagenomes.</title>
        <authorList>
            <person name="Kawai M."/>
            <person name="Futagami T."/>
            <person name="Toyoda A."/>
            <person name="Takaki Y."/>
            <person name="Nishi S."/>
            <person name="Hori S."/>
            <person name="Arai W."/>
            <person name="Tsubouchi T."/>
            <person name="Morono Y."/>
            <person name="Uchiyama I."/>
            <person name="Ito T."/>
            <person name="Fujiyama A."/>
            <person name="Inagaki F."/>
            <person name="Takami H."/>
        </authorList>
    </citation>
    <scope>NUCLEOTIDE SEQUENCE</scope>
    <source>
        <strain evidence="1">Expedition CK06-06</strain>
    </source>
</reference>
<organism evidence="1">
    <name type="scientific">marine sediment metagenome</name>
    <dbReference type="NCBI Taxonomy" id="412755"/>
    <lineage>
        <taxon>unclassified sequences</taxon>
        <taxon>metagenomes</taxon>
        <taxon>ecological metagenomes</taxon>
    </lineage>
</organism>
<dbReference type="EMBL" id="BARW01003821">
    <property type="protein sequence ID" value="GAI71133.1"/>
    <property type="molecule type" value="Genomic_DNA"/>
</dbReference>
<sequence>MKEKESWRTKHDYKMPDGRVIYCTYEKAWRKLRSGKYGDGKFEEVIT</sequence>
<gene>
    <name evidence="1" type="ORF">S12H4_09428</name>
</gene>
<name>X1QSB1_9ZZZZ</name>
<proteinExistence type="predicted"/>
<protein>
    <submittedName>
        <fullName evidence="1">Uncharacterized protein</fullName>
    </submittedName>
</protein>
<dbReference type="AlphaFoldDB" id="X1QSB1"/>
<accession>X1QSB1</accession>